<evidence type="ECO:0000256" key="5">
    <source>
        <dbReference type="ARBA" id="ARBA00023237"/>
    </source>
</evidence>
<name>A0ABS3AZD5_9XANT</name>
<evidence type="ECO:0000256" key="6">
    <source>
        <dbReference type="SAM" id="SignalP"/>
    </source>
</evidence>
<gene>
    <name evidence="7" type="ORF">JR064_04645</name>
</gene>
<protein>
    <submittedName>
        <fullName evidence="7">MipA/OmpV family protein</fullName>
    </submittedName>
</protein>
<keyword evidence="8" id="KW-1185">Reference proteome</keyword>
<keyword evidence="3 6" id="KW-0732">Signal</keyword>
<feature type="chain" id="PRO_5045088165" evidence="6">
    <location>
        <begin position="40"/>
        <end position="285"/>
    </location>
</feature>
<dbReference type="PANTHER" id="PTHR38776:SF1">
    <property type="entry name" value="MLTA-INTERACTING PROTEIN-RELATED"/>
    <property type="match status" value="1"/>
</dbReference>
<feature type="signal peptide" evidence="6">
    <location>
        <begin position="1"/>
        <end position="39"/>
    </location>
</feature>
<evidence type="ECO:0000256" key="4">
    <source>
        <dbReference type="ARBA" id="ARBA00023136"/>
    </source>
</evidence>
<evidence type="ECO:0000256" key="1">
    <source>
        <dbReference type="ARBA" id="ARBA00004442"/>
    </source>
</evidence>
<evidence type="ECO:0000256" key="2">
    <source>
        <dbReference type="ARBA" id="ARBA00005722"/>
    </source>
</evidence>
<sequence length="285" mass="30724">MACNCRTPPDPSTSKRTSMKMIALFPLLACAVSPLVANAADADASGFRLFGHQTELSLGAAAVAAPRYFGSRDDRVQFAPVLAAQSGLLFFDSVRGLGAQFQSEGGFYVSQSFGYDLGRLDRNSSWRPGSRTLAGMGDVPGSITSRTMIAQQFTSYLMLDAEAEFALKDGARRNNYRAGAKFTLLQNDRDTLTMNLDAHWGDRRYNQAYFGVTDAQSARSGFAAYSAGSGLYAYSVGANWDHALSKHWSTSLTVAGTRYVDNADGSPIVQRRAFASAIGAVTYTF</sequence>
<dbReference type="Proteomes" id="UP000695802">
    <property type="component" value="Unassembled WGS sequence"/>
</dbReference>
<dbReference type="EMBL" id="JAFIWB010000003">
    <property type="protein sequence ID" value="MBN6101448.1"/>
    <property type="molecule type" value="Genomic_DNA"/>
</dbReference>
<evidence type="ECO:0000256" key="3">
    <source>
        <dbReference type="ARBA" id="ARBA00022729"/>
    </source>
</evidence>
<comment type="caution">
    <text evidence="7">The sequence shown here is derived from an EMBL/GenBank/DDBJ whole genome shotgun (WGS) entry which is preliminary data.</text>
</comment>
<evidence type="ECO:0000313" key="7">
    <source>
        <dbReference type="EMBL" id="MBN6101448.1"/>
    </source>
</evidence>
<dbReference type="Pfam" id="PF06629">
    <property type="entry name" value="MipA"/>
    <property type="match status" value="1"/>
</dbReference>
<organism evidence="7 8">
    <name type="scientific">Xanthomonas bonasiae</name>
    <dbReference type="NCBI Taxonomy" id="2810351"/>
    <lineage>
        <taxon>Bacteria</taxon>
        <taxon>Pseudomonadati</taxon>
        <taxon>Pseudomonadota</taxon>
        <taxon>Gammaproteobacteria</taxon>
        <taxon>Lysobacterales</taxon>
        <taxon>Lysobacteraceae</taxon>
        <taxon>Xanthomonas</taxon>
    </lineage>
</organism>
<comment type="similarity">
    <text evidence="2">Belongs to the MipA/OmpV family.</text>
</comment>
<proteinExistence type="inferred from homology"/>
<keyword evidence="4" id="KW-0472">Membrane</keyword>
<dbReference type="InterPro" id="IPR010583">
    <property type="entry name" value="MipA"/>
</dbReference>
<evidence type="ECO:0000313" key="8">
    <source>
        <dbReference type="Proteomes" id="UP000695802"/>
    </source>
</evidence>
<reference evidence="7 8" key="1">
    <citation type="submission" date="2021-02" db="EMBL/GenBank/DDBJ databases">
        <title>Taxonomically Unique Crown Gall-Associated Xanthomonas Stains Have Deficiency in Virulence Repertories.</title>
        <authorList>
            <person name="Mafakheri H."/>
            <person name="Taghavi S.M."/>
            <person name="Dimkic I."/>
            <person name="Nemanja K."/>
            <person name="Osdaghi E."/>
        </authorList>
    </citation>
    <scope>NUCLEOTIDE SEQUENCE [LARGE SCALE GENOMIC DNA]</scope>
    <source>
        <strain evidence="7 8">FX4</strain>
    </source>
</reference>
<comment type="subcellular location">
    <subcellularLocation>
        <location evidence="1">Cell outer membrane</location>
    </subcellularLocation>
</comment>
<dbReference type="PANTHER" id="PTHR38776">
    <property type="entry name" value="MLTA-INTERACTING PROTEIN-RELATED"/>
    <property type="match status" value="1"/>
</dbReference>
<keyword evidence="5" id="KW-0998">Cell outer membrane</keyword>
<accession>A0ABS3AZD5</accession>